<evidence type="ECO:0008006" key="16">
    <source>
        <dbReference type="Google" id="ProtNLM"/>
    </source>
</evidence>
<keyword evidence="9" id="KW-0460">Magnesium</keyword>
<dbReference type="GO" id="GO:0008033">
    <property type="term" value="P:tRNA processing"/>
    <property type="evidence" value="ECO:0007669"/>
    <property type="project" value="UniProtKB-KW"/>
</dbReference>
<dbReference type="Gene3D" id="1.10.3090.10">
    <property type="entry name" value="cca-adding enzyme, domain 2"/>
    <property type="match status" value="1"/>
</dbReference>
<keyword evidence="8" id="KW-0547">Nucleotide-binding</keyword>
<feature type="domain" description="Poly A polymerase head" evidence="12">
    <location>
        <begin position="92"/>
        <end position="134"/>
    </location>
</feature>
<dbReference type="InterPro" id="IPR043519">
    <property type="entry name" value="NT_sf"/>
</dbReference>
<sequence>MRDRILESKNWPFSLDCLPHEAYLVGGAVRDALLDRDREYLDLDFVMPFQSVQTARAIAQRYNAGFVVLDPERQIARVVFENATVDLALQEGESLETDLRRRDFTMNAIAYNPRTGEFIDPLQGRQDLDCGTIRQVSLKNLQDDPLRLVRAYRQAAQLQFTIEPQTRDSIRTLAPLLTRVAAERIQTELSYWLNTPGGSEQLQAALADGLLKWILHDGVSQKAIAQVSQIDSLVAELAETSPPLAQELQHSVPGLASGSKRTLTAITKLAILLNPYPNPGLQYTRLNSTVEKASVEEFMAQMKYSNAEIRAVTTALKYSPQLQIPNRSIREQYFFFQSVGDLFAIVVLFTLAQGIPLEQLSPDIQRYLNPQDPVAHPVSLVTGTDLIQSLNLKPSPLLGKLLTEIQIAQAEGKISTRQDALDLAQSLA</sequence>
<dbReference type="AlphaFoldDB" id="A0A1E5QDK0"/>
<feature type="domain" description="tRNA nucleotidyltransferase/poly(A) polymerase RNA and SrmB- binding" evidence="13">
    <location>
        <begin position="160"/>
        <end position="215"/>
    </location>
</feature>
<feature type="domain" description="CCA-adding enzyme C-terminal" evidence="14">
    <location>
        <begin position="290"/>
        <end position="421"/>
    </location>
</feature>
<dbReference type="STRING" id="1781255.BH720_23280"/>
<dbReference type="InterPro" id="IPR002646">
    <property type="entry name" value="PolA_pol_head_dom"/>
</dbReference>
<dbReference type="PANTHER" id="PTHR47545">
    <property type="entry name" value="MULTIFUNCTIONAL CCA PROTEIN"/>
    <property type="match status" value="1"/>
</dbReference>
<reference evidence="15" key="1">
    <citation type="submission" date="2016-09" db="EMBL/GenBank/DDBJ databases">
        <title>Draft genome of thermotolerant cyanobacterium Desertifilum sp. strain IPPAS B-1220.</title>
        <authorList>
            <person name="Sinetova M.A."/>
            <person name="Bolakhan K."/>
            <person name="Zayadan B.K."/>
            <person name="Mironov K.S."/>
            <person name="Ustinova V."/>
            <person name="Kupriyanova E.V."/>
            <person name="Sidorov R.A."/>
            <person name="Skrypnik A.N."/>
            <person name="Gogoleva N.E."/>
            <person name="Gogolev Y.V."/>
            <person name="Los D.A."/>
        </authorList>
    </citation>
    <scope>NUCLEOTIDE SEQUENCE [LARGE SCALE GENOMIC DNA]</scope>
    <source>
        <strain evidence="15">IPPAS B-1220</strain>
    </source>
</reference>
<dbReference type="GO" id="GO:0016779">
    <property type="term" value="F:nucleotidyltransferase activity"/>
    <property type="evidence" value="ECO:0007669"/>
    <property type="project" value="UniProtKB-KW"/>
</dbReference>
<dbReference type="SUPFAM" id="SSF81891">
    <property type="entry name" value="Poly A polymerase C-terminal region-like"/>
    <property type="match status" value="1"/>
</dbReference>
<dbReference type="InterPro" id="IPR032828">
    <property type="entry name" value="PolyA_RNA-bd"/>
</dbReference>
<dbReference type="CDD" id="cd05398">
    <property type="entry name" value="NT_ClassII-CCAase"/>
    <property type="match status" value="1"/>
</dbReference>
<dbReference type="SUPFAM" id="SSF81301">
    <property type="entry name" value="Nucleotidyltransferase"/>
    <property type="match status" value="1"/>
</dbReference>
<evidence type="ECO:0000259" key="12">
    <source>
        <dbReference type="Pfam" id="PF01743"/>
    </source>
</evidence>
<keyword evidence="7" id="KW-0479">Metal-binding</keyword>
<keyword evidence="4 11" id="KW-0808">Transferase</keyword>
<dbReference type="InterPro" id="IPR050124">
    <property type="entry name" value="tRNA_CCA-adding_enzyme"/>
</dbReference>
<evidence type="ECO:0000256" key="2">
    <source>
        <dbReference type="ARBA" id="ARBA00007265"/>
    </source>
</evidence>
<dbReference type="Pfam" id="PF12627">
    <property type="entry name" value="PolyA_pol_RNAbd"/>
    <property type="match status" value="1"/>
</dbReference>
<evidence type="ECO:0000256" key="10">
    <source>
        <dbReference type="ARBA" id="ARBA00022884"/>
    </source>
</evidence>
<dbReference type="PANTHER" id="PTHR47545:SF2">
    <property type="entry name" value="CC-ADDING TRNA NUCLEOTIDYLTRANSFERASE"/>
    <property type="match status" value="1"/>
</dbReference>
<accession>A0A1E5QDK0</accession>
<organism evidence="15">
    <name type="scientific">Desertifilum tharense IPPAS B-1220</name>
    <dbReference type="NCBI Taxonomy" id="1781255"/>
    <lineage>
        <taxon>Bacteria</taxon>
        <taxon>Bacillati</taxon>
        <taxon>Cyanobacteriota</taxon>
        <taxon>Cyanophyceae</taxon>
        <taxon>Desertifilales</taxon>
        <taxon>Desertifilaceae</taxon>
        <taxon>Desertifilum</taxon>
    </lineage>
</organism>
<evidence type="ECO:0000256" key="8">
    <source>
        <dbReference type="ARBA" id="ARBA00022741"/>
    </source>
</evidence>
<comment type="similarity">
    <text evidence="2 11">Belongs to the tRNA nucleotidyltransferase/poly(A) polymerase family.</text>
</comment>
<keyword evidence="5" id="KW-0819">tRNA processing</keyword>
<proteinExistence type="inferred from homology"/>
<dbReference type="Pfam" id="PF13735">
    <property type="entry name" value="tRNA_NucTran2_2"/>
    <property type="match status" value="1"/>
</dbReference>
<dbReference type="Gene3D" id="3.30.460.10">
    <property type="entry name" value="Beta Polymerase, domain 2"/>
    <property type="match status" value="1"/>
</dbReference>
<evidence type="ECO:0000259" key="14">
    <source>
        <dbReference type="Pfam" id="PF13735"/>
    </source>
</evidence>
<evidence type="ECO:0000256" key="7">
    <source>
        <dbReference type="ARBA" id="ARBA00022723"/>
    </source>
</evidence>
<name>A0A1E5QDK0_9CYAN</name>
<keyword evidence="6" id="KW-0548">Nucleotidyltransferase</keyword>
<dbReference type="EMBL" id="MJGC01000111">
    <property type="protein sequence ID" value="OEJ72750.1"/>
    <property type="molecule type" value="Genomic_DNA"/>
</dbReference>
<evidence type="ECO:0000256" key="1">
    <source>
        <dbReference type="ARBA" id="ARBA00001946"/>
    </source>
</evidence>
<protein>
    <recommendedName>
        <fullName evidence="16">[cytidine(C)-cytidine(C)-adenosine (A)]-adding enzyme</fullName>
    </recommendedName>
</protein>
<evidence type="ECO:0000259" key="13">
    <source>
        <dbReference type="Pfam" id="PF12627"/>
    </source>
</evidence>
<dbReference type="GO" id="GO:0000166">
    <property type="term" value="F:nucleotide binding"/>
    <property type="evidence" value="ECO:0007669"/>
    <property type="project" value="UniProtKB-KW"/>
</dbReference>
<keyword evidence="10 11" id="KW-0694">RNA-binding</keyword>
<evidence type="ECO:0000256" key="3">
    <source>
        <dbReference type="ARBA" id="ARBA00022555"/>
    </source>
</evidence>
<comment type="caution">
    <text evidence="15">The sequence shown here is derived from an EMBL/GenBank/DDBJ whole genome shotgun (WGS) entry which is preliminary data.</text>
</comment>
<comment type="cofactor">
    <cofactor evidence="1">
        <name>Mg(2+)</name>
        <dbReference type="ChEBI" id="CHEBI:18420"/>
    </cofactor>
</comment>
<dbReference type="GO" id="GO:0046872">
    <property type="term" value="F:metal ion binding"/>
    <property type="evidence" value="ECO:0007669"/>
    <property type="project" value="UniProtKB-KW"/>
</dbReference>
<gene>
    <name evidence="15" type="ORF">BH720_23280</name>
</gene>
<keyword evidence="3" id="KW-0820">tRNA-binding</keyword>
<dbReference type="OrthoDB" id="9805698at2"/>
<dbReference type="Pfam" id="PF01743">
    <property type="entry name" value="PolyA_pol"/>
    <property type="match status" value="2"/>
</dbReference>
<evidence type="ECO:0000256" key="5">
    <source>
        <dbReference type="ARBA" id="ARBA00022694"/>
    </source>
</evidence>
<evidence type="ECO:0000256" key="9">
    <source>
        <dbReference type="ARBA" id="ARBA00022842"/>
    </source>
</evidence>
<dbReference type="InterPro" id="IPR032810">
    <property type="entry name" value="CCA-adding_enz_C"/>
</dbReference>
<evidence type="ECO:0000256" key="4">
    <source>
        <dbReference type="ARBA" id="ARBA00022679"/>
    </source>
</evidence>
<feature type="domain" description="Poly A polymerase head" evidence="12">
    <location>
        <begin position="22"/>
        <end position="88"/>
    </location>
</feature>
<evidence type="ECO:0000256" key="11">
    <source>
        <dbReference type="RuleBase" id="RU003953"/>
    </source>
</evidence>
<evidence type="ECO:0000313" key="15">
    <source>
        <dbReference type="EMBL" id="OEJ72750.1"/>
    </source>
</evidence>
<evidence type="ECO:0000256" key="6">
    <source>
        <dbReference type="ARBA" id="ARBA00022695"/>
    </source>
</evidence>
<dbReference type="GO" id="GO:0000049">
    <property type="term" value="F:tRNA binding"/>
    <property type="evidence" value="ECO:0007669"/>
    <property type="project" value="UniProtKB-KW"/>
</dbReference>